<dbReference type="InterPro" id="IPR014757">
    <property type="entry name" value="Tscrpt_reg_IclR_C"/>
</dbReference>
<dbReference type="PROSITE" id="PS51077">
    <property type="entry name" value="HTH_ICLR"/>
    <property type="match status" value="1"/>
</dbReference>
<sequence>MQQDTGHAYSLSVLRTAITLFWDINATGWGPMTENQDEKPVAAREQDIQAVSRTAQILGLFGPETPELSVAEATRRLGLNRTTVHRYFSSMISSGLLERVEDSAFVRPGRSILQLGSFMLGQQRIMQKAPAYMRELTLEIKISTVLSLWGTSGPVVSLVEEAEHPTVVTVRVGSQLALDSSQAKVFLAFLPDQFHADRLTGSLPEPQRTETRHRIEAIRQAGMSSHVNHRGICVVAAPVFAATGICATIAAVGTERMLPDALDSREATALKAVCKRLTKEMGGTWPEATA</sequence>
<dbReference type="AlphaFoldDB" id="A0A2T0MMC4"/>
<dbReference type="EMBL" id="PVNG01000021">
    <property type="protein sequence ID" value="PRX58973.1"/>
    <property type="molecule type" value="Genomic_DNA"/>
</dbReference>
<name>A0A2T0MMC4_9ACTN</name>
<dbReference type="GO" id="GO:0003700">
    <property type="term" value="F:DNA-binding transcription factor activity"/>
    <property type="evidence" value="ECO:0007669"/>
    <property type="project" value="TreeGrafter"/>
</dbReference>
<protein>
    <submittedName>
        <fullName evidence="6">IclR family transcriptional regulator</fullName>
    </submittedName>
</protein>
<organism evidence="6 7">
    <name type="scientific">Nonomuraea fuscirosea</name>
    <dbReference type="NCBI Taxonomy" id="1291556"/>
    <lineage>
        <taxon>Bacteria</taxon>
        <taxon>Bacillati</taxon>
        <taxon>Actinomycetota</taxon>
        <taxon>Actinomycetes</taxon>
        <taxon>Streptosporangiales</taxon>
        <taxon>Streptosporangiaceae</taxon>
        <taxon>Nonomuraea</taxon>
    </lineage>
</organism>
<accession>A0A2T0MMC4</accession>
<dbReference type="InterPro" id="IPR036388">
    <property type="entry name" value="WH-like_DNA-bd_sf"/>
</dbReference>
<keyword evidence="2" id="KW-0238">DNA-binding</keyword>
<dbReference type="SUPFAM" id="SSF55781">
    <property type="entry name" value="GAF domain-like"/>
    <property type="match status" value="1"/>
</dbReference>
<dbReference type="SUPFAM" id="SSF46785">
    <property type="entry name" value="Winged helix' DNA-binding domain"/>
    <property type="match status" value="1"/>
</dbReference>
<dbReference type="InterPro" id="IPR005471">
    <property type="entry name" value="Tscrpt_reg_IclR_N"/>
</dbReference>
<proteinExistence type="predicted"/>
<evidence type="ECO:0000256" key="2">
    <source>
        <dbReference type="ARBA" id="ARBA00023125"/>
    </source>
</evidence>
<feature type="domain" description="HTH iclR-type" evidence="4">
    <location>
        <begin position="48"/>
        <end position="122"/>
    </location>
</feature>
<dbReference type="PROSITE" id="PS51078">
    <property type="entry name" value="ICLR_ED"/>
    <property type="match status" value="1"/>
</dbReference>
<dbReference type="InterPro" id="IPR050707">
    <property type="entry name" value="HTH_MetabolicPath_Reg"/>
</dbReference>
<evidence type="ECO:0000313" key="7">
    <source>
        <dbReference type="Proteomes" id="UP000238312"/>
    </source>
</evidence>
<dbReference type="Pfam" id="PF01614">
    <property type="entry name" value="IclR_C"/>
    <property type="match status" value="1"/>
</dbReference>
<evidence type="ECO:0000259" key="4">
    <source>
        <dbReference type="PROSITE" id="PS51077"/>
    </source>
</evidence>
<reference evidence="6 7" key="1">
    <citation type="submission" date="2018-03" db="EMBL/GenBank/DDBJ databases">
        <title>Genomic Encyclopedia of Type Strains, Phase III (KMG-III): the genomes of soil and plant-associated and newly described type strains.</title>
        <authorList>
            <person name="Whitman W."/>
        </authorList>
    </citation>
    <scope>NUCLEOTIDE SEQUENCE [LARGE SCALE GENOMIC DNA]</scope>
    <source>
        <strain evidence="6 7">CGMCC 4.7104</strain>
    </source>
</reference>
<evidence type="ECO:0000256" key="1">
    <source>
        <dbReference type="ARBA" id="ARBA00023015"/>
    </source>
</evidence>
<dbReference type="InterPro" id="IPR029016">
    <property type="entry name" value="GAF-like_dom_sf"/>
</dbReference>
<keyword evidence="1" id="KW-0805">Transcription regulation</keyword>
<dbReference type="Gene3D" id="3.30.450.40">
    <property type="match status" value="1"/>
</dbReference>
<gene>
    <name evidence="6" type="ORF">B0I32_12177</name>
</gene>
<keyword evidence="7" id="KW-1185">Reference proteome</keyword>
<dbReference type="GO" id="GO:0003677">
    <property type="term" value="F:DNA binding"/>
    <property type="evidence" value="ECO:0007669"/>
    <property type="project" value="UniProtKB-KW"/>
</dbReference>
<evidence type="ECO:0000259" key="5">
    <source>
        <dbReference type="PROSITE" id="PS51078"/>
    </source>
</evidence>
<dbReference type="PANTHER" id="PTHR30136:SF8">
    <property type="entry name" value="TRANSCRIPTIONAL REGULATORY PROTEIN"/>
    <property type="match status" value="1"/>
</dbReference>
<dbReference type="InterPro" id="IPR036390">
    <property type="entry name" value="WH_DNA-bd_sf"/>
</dbReference>
<comment type="caution">
    <text evidence="6">The sequence shown here is derived from an EMBL/GenBank/DDBJ whole genome shotgun (WGS) entry which is preliminary data.</text>
</comment>
<dbReference type="SMART" id="SM00346">
    <property type="entry name" value="HTH_ICLR"/>
    <property type="match status" value="1"/>
</dbReference>
<keyword evidence="3" id="KW-0804">Transcription</keyword>
<dbReference type="Proteomes" id="UP000238312">
    <property type="component" value="Unassembled WGS sequence"/>
</dbReference>
<dbReference type="Gene3D" id="1.10.10.10">
    <property type="entry name" value="Winged helix-like DNA-binding domain superfamily/Winged helix DNA-binding domain"/>
    <property type="match status" value="1"/>
</dbReference>
<evidence type="ECO:0000256" key="3">
    <source>
        <dbReference type="ARBA" id="ARBA00023163"/>
    </source>
</evidence>
<evidence type="ECO:0000313" key="6">
    <source>
        <dbReference type="EMBL" id="PRX58973.1"/>
    </source>
</evidence>
<dbReference type="Pfam" id="PF09339">
    <property type="entry name" value="HTH_IclR"/>
    <property type="match status" value="1"/>
</dbReference>
<feature type="domain" description="IclR-ED" evidence="5">
    <location>
        <begin position="111"/>
        <end position="283"/>
    </location>
</feature>
<dbReference type="PANTHER" id="PTHR30136">
    <property type="entry name" value="HELIX-TURN-HELIX TRANSCRIPTIONAL REGULATOR, ICLR FAMILY"/>
    <property type="match status" value="1"/>
</dbReference>
<dbReference type="GO" id="GO:0045892">
    <property type="term" value="P:negative regulation of DNA-templated transcription"/>
    <property type="evidence" value="ECO:0007669"/>
    <property type="project" value="TreeGrafter"/>
</dbReference>